<reference evidence="4" key="1">
    <citation type="submission" date="2019-05" db="EMBL/GenBank/DDBJ databases">
        <title>Annotation for the trematode Fasciolopsis buski.</title>
        <authorList>
            <person name="Choi Y.-J."/>
        </authorList>
    </citation>
    <scope>NUCLEOTIDE SEQUENCE</scope>
    <source>
        <strain evidence="4">HT</strain>
        <tissue evidence="4">Whole worm</tissue>
    </source>
</reference>
<dbReference type="Proteomes" id="UP000728185">
    <property type="component" value="Unassembled WGS sequence"/>
</dbReference>
<sequence length="177" mass="19843">MSTSTNSDSPPPDCGSFAHSSSISSRTCLIWSLQLHKANGQKQVEQAATASRLVVDILNLDELNVHSEEQFYRDAMCWVHHNLSHRRSHSAYPMQHIRLPPISPKFLVGTVGADLLIRSDERCRDLVEEANIYLSVPQERPLMQGRRRKPCEPAQSCDWLFTVGGWFSGNAVASAEQ</sequence>
<dbReference type="Pfam" id="PF07707">
    <property type="entry name" value="BACK"/>
    <property type="match status" value="1"/>
</dbReference>
<evidence type="ECO:0000313" key="5">
    <source>
        <dbReference type="Proteomes" id="UP000728185"/>
    </source>
</evidence>
<dbReference type="EMBL" id="LUCM01001791">
    <property type="protein sequence ID" value="KAA0198371.1"/>
    <property type="molecule type" value="Genomic_DNA"/>
</dbReference>
<proteinExistence type="predicted"/>
<comment type="caution">
    <text evidence="4">The sequence shown here is derived from an EMBL/GenBank/DDBJ whole genome shotgun (WGS) entry which is preliminary data.</text>
</comment>
<gene>
    <name evidence="4" type="ORF">FBUS_01458</name>
</gene>
<dbReference type="OrthoDB" id="45365at2759"/>
<evidence type="ECO:0000313" key="4">
    <source>
        <dbReference type="EMBL" id="KAA0198371.1"/>
    </source>
</evidence>
<accession>A0A8E0S7R6</accession>
<dbReference type="InterPro" id="IPR011705">
    <property type="entry name" value="BACK"/>
</dbReference>
<evidence type="ECO:0000256" key="1">
    <source>
        <dbReference type="ARBA" id="ARBA00022441"/>
    </source>
</evidence>
<organism evidence="4 5">
    <name type="scientific">Fasciolopsis buskii</name>
    <dbReference type="NCBI Taxonomy" id="27845"/>
    <lineage>
        <taxon>Eukaryota</taxon>
        <taxon>Metazoa</taxon>
        <taxon>Spiralia</taxon>
        <taxon>Lophotrochozoa</taxon>
        <taxon>Platyhelminthes</taxon>
        <taxon>Trematoda</taxon>
        <taxon>Digenea</taxon>
        <taxon>Plagiorchiida</taxon>
        <taxon>Echinostomata</taxon>
        <taxon>Echinostomatoidea</taxon>
        <taxon>Fasciolidae</taxon>
        <taxon>Fasciolopsis</taxon>
    </lineage>
</organism>
<keyword evidence="2" id="KW-0677">Repeat</keyword>
<dbReference type="PANTHER" id="PTHR45632:SF3">
    <property type="entry name" value="KELCH-LIKE PROTEIN 32"/>
    <property type="match status" value="1"/>
</dbReference>
<keyword evidence="1" id="KW-0880">Kelch repeat</keyword>
<protein>
    <submittedName>
        <fullName evidence="4">Kelch protein 20</fullName>
    </submittedName>
</protein>
<keyword evidence="5" id="KW-1185">Reference proteome</keyword>
<evidence type="ECO:0000256" key="2">
    <source>
        <dbReference type="ARBA" id="ARBA00022737"/>
    </source>
</evidence>
<dbReference type="PANTHER" id="PTHR45632">
    <property type="entry name" value="LD33804P"/>
    <property type="match status" value="1"/>
</dbReference>
<dbReference type="Gene3D" id="1.25.40.420">
    <property type="match status" value="1"/>
</dbReference>
<dbReference type="AlphaFoldDB" id="A0A8E0S7R6"/>
<evidence type="ECO:0000259" key="3">
    <source>
        <dbReference type="SMART" id="SM00875"/>
    </source>
</evidence>
<feature type="domain" description="BACK" evidence="3">
    <location>
        <begin position="28"/>
        <end position="112"/>
    </location>
</feature>
<name>A0A8E0S7R6_9TREM</name>
<dbReference type="SMART" id="SM00875">
    <property type="entry name" value="BACK"/>
    <property type="match status" value="1"/>
</dbReference>